<evidence type="ECO:0000256" key="3">
    <source>
        <dbReference type="ARBA" id="ARBA00022833"/>
    </source>
</evidence>
<accession>A0A1W9ZCJ3</accession>
<dbReference type="RefSeq" id="WP_083065671.1">
    <property type="nucleotide sequence ID" value="NZ_MVHG01000047.1"/>
</dbReference>
<evidence type="ECO:0000256" key="4">
    <source>
        <dbReference type="SAM" id="MobiDB-lite"/>
    </source>
</evidence>
<proteinExistence type="predicted"/>
<dbReference type="Proteomes" id="UP000192707">
    <property type="component" value="Unassembled WGS sequence"/>
</dbReference>
<reference evidence="5 6" key="1">
    <citation type="submission" date="2016-12" db="EMBL/GenBank/DDBJ databases">
        <title>The new phylogeny of genus Mycobacterium.</title>
        <authorList>
            <person name="Tortoli E."/>
            <person name="Trovato A."/>
            <person name="Cirillo D.M."/>
        </authorList>
    </citation>
    <scope>NUCLEOTIDE SEQUENCE [LARGE SCALE GENOMIC DNA]</scope>
    <source>
        <strain evidence="5 6">DSM 45069</strain>
    </source>
</reference>
<comment type="caution">
    <text evidence="5">The sequence shown here is derived from an EMBL/GenBank/DDBJ whole genome shotgun (WGS) entry which is preliminary data.</text>
</comment>
<evidence type="ECO:0000313" key="5">
    <source>
        <dbReference type="EMBL" id="ORA12137.1"/>
    </source>
</evidence>
<keyword evidence="6" id="KW-1185">Reference proteome</keyword>
<evidence type="ECO:0008006" key="7">
    <source>
        <dbReference type="Google" id="ProtNLM"/>
    </source>
</evidence>
<dbReference type="InterPro" id="IPR021425">
    <property type="entry name" value="DUF3072"/>
</dbReference>
<dbReference type="PANTHER" id="PTHR42813:SF2">
    <property type="entry name" value="DEHYDROGENASE, ZINC-CONTAINING, PUTATIVE (AFU_ORTHOLOGUE AFUA_2G02810)-RELATED"/>
    <property type="match status" value="1"/>
</dbReference>
<dbReference type="SUPFAM" id="SSF50129">
    <property type="entry name" value="GroES-like"/>
    <property type="match status" value="1"/>
</dbReference>
<dbReference type="GO" id="GO:0046872">
    <property type="term" value="F:metal ion binding"/>
    <property type="evidence" value="ECO:0007669"/>
    <property type="project" value="UniProtKB-KW"/>
</dbReference>
<feature type="compositionally biased region" description="Polar residues" evidence="4">
    <location>
        <begin position="58"/>
        <end position="67"/>
    </location>
</feature>
<keyword evidence="3" id="KW-0862">Zinc</keyword>
<dbReference type="EMBL" id="MVHG01000047">
    <property type="protein sequence ID" value="ORA12137.1"/>
    <property type="molecule type" value="Genomic_DNA"/>
</dbReference>
<dbReference type="InterPro" id="IPR011032">
    <property type="entry name" value="GroES-like_sf"/>
</dbReference>
<dbReference type="AlphaFoldDB" id="A0A1W9ZCJ3"/>
<protein>
    <recommendedName>
        <fullName evidence="7">IMP dehydrogenase</fullName>
    </recommendedName>
</protein>
<evidence type="ECO:0000256" key="2">
    <source>
        <dbReference type="ARBA" id="ARBA00022723"/>
    </source>
</evidence>
<keyword evidence="2" id="KW-0479">Metal-binding</keyword>
<organism evidence="5 6">
    <name type="scientific">Mycobacterium arosiense ATCC BAA-1401 = DSM 45069</name>
    <dbReference type="NCBI Taxonomy" id="1265311"/>
    <lineage>
        <taxon>Bacteria</taxon>
        <taxon>Bacillati</taxon>
        <taxon>Actinomycetota</taxon>
        <taxon>Actinomycetes</taxon>
        <taxon>Mycobacteriales</taxon>
        <taxon>Mycobacteriaceae</taxon>
        <taxon>Mycobacterium</taxon>
        <taxon>Mycobacterium avium complex (MAC)</taxon>
    </lineage>
</organism>
<comment type="cofactor">
    <cofactor evidence="1">
        <name>Zn(2+)</name>
        <dbReference type="ChEBI" id="CHEBI:29105"/>
    </cofactor>
</comment>
<evidence type="ECO:0000313" key="6">
    <source>
        <dbReference type="Proteomes" id="UP000192707"/>
    </source>
</evidence>
<dbReference type="OrthoDB" id="241504at2"/>
<dbReference type="Gene3D" id="3.90.180.10">
    <property type="entry name" value="Medium-chain alcohol dehydrogenases, catalytic domain"/>
    <property type="match status" value="1"/>
</dbReference>
<feature type="region of interest" description="Disordered" evidence="4">
    <location>
        <begin position="55"/>
        <end position="75"/>
    </location>
</feature>
<name>A0A1W9ZCJ3_MYCAI</name>
<evidence type="ECO:0000256" key="1">
    <source>
        <dbReference type="ARBA" id="ARBA00001947"/>
    </source>
</evidence>
<sequence length="75" mass="8100">MRGAVIYGAGDVRFEDLPEPEIVAPTDAVIRTTATCLCGSDLWDYRGINPVAEPMTGPQRSYSNTLAQEAGEQAR</sequence>
<dbReference type="PANTHER" id="PTHR42813">
    <property type="entry name" value="ZINC-TYPE ALCOHOL DEHYDROGENASE-LIKE"/>
    <property type="match status" value="1"/>
</dbReference>
<gene>
    <name evidence="5" type="ORF">BST14_17655</name>
</gene>
<dbReference type="Pfam" id="PF11272">
    <property type="entry name" value="DUF3072"/>
    <property type="match status" value="1"/>
</dbReference>